<accession>A0A3N2C808</accession>
<evidence type="ECO:0000313" key="3">
    <source>
        <dbReference type="Proteomes" id="UP000266915"/>
    </source>
</evidence>
<feature type="transmembrane region" description="Helical" evidence="1">
    <location>
        <begin position="64"/>
        <end position="87"/>
    </location>
</feature>
<keyword evidence="1" id="KW-0472">Membrane</keyword>
<dbReference type="AlphaFoldDB" id="A0A3N2C808"/>
<reference evidence="2 3" key="1">
    <citation type="submission" date="2018-11" db="EMBL/GenBank/DDBJ databases">
        <title>Sequencing the genomes of 1000 actinobacteria strains.</title>
        <authorList>
            <person name="Klenk H.-P."/>
        </authorList>
    </citation>
    <scope>NUCLEOTIDE SEQUENCE [LARGE SCALE GENOMIC DNA]</scope>
    <source>
        <strain evidence="2 3">DSM 14012</strain>
    </source>
</reference>
<dbReference type="Proteomes" id="UP000266915">
    <property type="component" value="Unassembled WGS sequence"/>
</dbReference>
<dbReference type="EMBL" id="RKHL01000001">
    <property type="protein sequence ID" value="ROR83580.1"/>
    <property type="molecule type" value="Genomic_DNA"/>
</dbReference>
<organism evidence="2 3">
    <name type="scientific">Plantibacter flavus</name>
    <dbReference type="NCBI Taxonomy" id="150123"/>
    <lineage>
        <taxon>Bacteria</taxon>
        <taxon>Bacillati</taxon>
        <taxon>Actinomycetota</taxon>
        <taxon>Actinomycetes</taxon>
        <taxon>Micrococcales</taxon>
        <taxon>Microbacteriaceae</taxon>
        <taxon>Plantibacter</taxon>
    </lineage>
</organism>
<evidence type="ECO:0000256" key="1">
    <source>
        <dbReference type="SAM" id="Phobius"/>
    </source>
</evidence>
<feature type="transmembrane region" description="Helical" evidence="1">
    <location>
        <begin position="145"/>
        <end position="169"/>
    </location>
</feature>
<keyword evidence="1" id="KW-1133">Transmembrane helix</keyword>
<comment type="caution">
    <text evidence="2">The sequence shown here is derived from an EMBL/GenBank/DDBJ whole genome shotgun (WGS) entry which is preliminary data.</text>
</comment>
<name>A0A3N2C808_9MICO</name>
<protein>
    <submittedName>
        <fullName evidence="2">Uncharacterized protein</fullName>
    </submittedName>
</protein>
<proteinExistence type="predicted"/>
<feature type="transmembrane region" description="Helical" evidence="1">
    <location>
        <begin position="20"/>
        <end position="44"/>
    </location>
</feature>
<feature type="transmembrane region" description="Helical" evidence="1">
    <location>
        <begin position="99"/>
        <end position="125"/>
    </location>
</feature>
<sequence length="183" mass="19452">MESMQTTDAHRDLRAQRIAVVVWAIAASVMLVLAPVEELIWAPLAMTDDSYGLEAIYGVFTPTTLTVGLVGVAIAFLLGLTAILVFTSFGWRGRLGTHWVHVATLGSMLVWLGLLAMFVAGFGVGNTVSDEIPPYVGRSSSIGELLQALALVAFLATVVGAISSLVLLFRAAGVARRAWHASR</sequence>
<keyword evidence="3" id="KW-1185">Reference proteome</keyword>
<keyword evidence="1" id="KW-0812">Transmembrane</keyword>
<gene>
    <name evidence="2" type="ORF">EDD42_3693</name>
</gene>
<evidence type="ECO:0000313" key="2">
    <source>
        <dbReference type="EMBL" id="ROR83580.1"/>
    </source>
</evidence>